<organism evidence="1">
    <name type="scientific">viral metagenome</name>
    <dbReference type="NCBI Taxonomy" id="1070528"/>
    <lineage>
        <taxon>unclassified sequences</taxon>
        <taxon>metagenomes</taxon>
        <taxon>organismal metagenomes</taxon>
    </lineage>
</organism>
<proteinExistence type="predicted"/>
<evidence type="ECO:0000313" key="1">
    <source>
        <dbReference type="EMBL" id="QJA95879.1"/>
    </source>
</evidence>
<reference evidence="1" key="1">
    <citation type="submission" date="2020-03" db="EMBL/GenBank/DDBJ databases">
        <title>The deep terrestrial virosphere.</title>
        <authorList>
            <person name="Holmfeldt K."/>
            <person name="Nilsson E."/>
            <person name="Simone D."/>
            <person name="Lopez-Fernandez M."/>
            <person name="Wu X."/>
            <person name="de Brujin I."/>
            <person name="Lundin D."/>
            <person name="Andersson A."/>
            <person name="Bertilsson S."/>
            <person name="Dopson M."/>
        </authorList>
    </citation>
    <scope>NUCLEOTIDE SEQUENCE</scope>
    <source>
        <strain evidence="1">MM415B05099</strain>
    </source>
</reference>
<protein>
    <submittedName>
        <fullName evidence="1">Uncharacterized protein</fullName>
    </submittedName>
</protein>
<sequence length="201" mass="22455">MPDENNDKKEKREVILVELPSEYDGPCHGEVNKDYITRTVVPAKGADHKYEIRMQTVNVEGKAASDIDVELKAIMGPEGSLQEFVNKGVRQFSYGVDDKIKGLLFDKSDWTYEDYSPAKHLELQKACEDAEVRKRASGVGRITKAKLDEEKTKAVSANNLALARAMYQDFVDGAAFQGMDEEQVLGFLSKNFNVGIDEITT</sequence>
<name>A0A6M3LNI7_9ZZZZ</name>
<gene>
    <name evidence="1" type="ORF">MM415B05099_0001</name>
</gene>
<accession>A0A6M3LNI7</accession>
<dbReference type="EMBL" id="MT143352">
    <property type="protein sequence ID" value="QJA95879.1"/>
    <property type="molecule type" value="Genomic_DNA"/>
</dbReference>
<dbReference type="AlphaFoldDB" id="A0A6M3LNI7"/>